<evidence type="ECO:0000313" key="18">
    <source>
        <dbReference type="Ensembl" id="ENSGALP00010036484.1"/>
    </source>
</evidence>
<keyword evidence="12" id="KW-0325">Glycoprotein</keyword>
<keyword evidence="6" id="KW-0832">Ubl conjugation</keyword>
<feature type="region of interest" description="Disordered" evidence="15">
    <location>
        <begin position="82"/>
        <end position="103"/>
    </location>
</feature>
<keyword evidence="10" id="KW-1015">Disulfide bond</keyword>
<dbReference type="Reactome" id="R-GGA-375276">
    <property type="pathway name" value="Peptide ligand-binding receptors"/>
</dbReference>
<evidence type="ECO:0000256" key="6">
    <source>
        <dbReference type="ARBA" id="ARBA00022843"/>
    </source>
</evidence>
<dbReference type="CDD" id="cd15126">
    <property type="entry name" value="7tmA_ETBR-LP2"/>
    <property type="match status" value="1"/>
</dbReference>
<keyword evidence="13" id="KW-0807">Transducer</keyword>
<accession>F1NJ18</accession>
<keyword evidence="14" id="KW-0966">Cell projection</keyword>
<dbReference type="RefSeq" id="XP_040547241.1">
    <property type="nucleotide sequence ID" value="XM_040691307.2"/>
</dbReference>
<feature type="transmembrane region" description="Helical" evidence="16">
    <location>
        <begin position="260"/>
        <end position="288"/>
    </location>
</feature>
<feature type="domain" description="G-protein coupled receptors family 1 profile" evidence="17">
    <location>
        <begin position="279"/>
        <end position="548"/>
    </location>
</feature>
<evidence type="ECO:0000256" key="11">
    <source>
        <dbReference type="ARBA" id="ARBA00023170"/>
    </source>
</evidence>
<evidence type="ECO:0000256" key="2">
    <source>
        <dbReference type="ARBA" id="ARBA00004651"/>
    </source>
</evidence>
<keyword evidence="9 16" id="KW-0472">Membrane</keyword>
<evidence type="ECO:0000256" key="5">
    <source>
        <dbReference type="ARBA" id="ARBA00022729"/>
    </source>
</evidence>
<evidence type="ECO:0000256" key="15">
    <source>
        <dbReference type="SAM" id="MobiDB-lite"/>
    </source>
</evidence>
<keyword evidence="3" id="KW-1003">Cell membrane</keyword>
<evidence type="ECO:0000256" key="12">
    <source>
        <dbReference type="ARBA" id="ARBA00023180"/>
    </source>
</evidence>
<dbReference type="VEuPathDB" id="HostDB:geneid_421176"/>
<reference evidence="18" key="2">
    <citation type="submission" date="2025-08" db="UniProtKB">
        <authorList>
            <consortium name="Ensembl"/>
        </authorList>
    </citation>
    <scope>IDENTIFICATION</scope>
    <source>
        <strain evidence="18">broiler</strain>
    </source>
</reference>
<evidence type="ECO:0000256" key="14">
    <source>
        <dbReference type="ARBA" id="ARBA00023273"/>
    </source>
</evidence>
<keyword evidence="4 16" id="KW-0812">Transmembrane</keyword>
<organism evidence="18 19">
    <name type="scientific">Gallus gallus</name>
    <name type="common">Chicken</name>
    <dbReference type="NCBI Taxonomy" id="9031"/>
    <lineage>
        <taxon>Eukaryota</taxon>
        <taxon>Metazoa</taxon>
        <taxon>Chordata</taxon>
        <taxon>Craniata</taxon>
        <taxon>Vertebrata</taxon>
        <taxon>Euteleostomi</taxon>
        <taxon>Archelosauria</taxon>
        <taxon>Archosauria</taxon>
        <taxon>Dinosauria</taxon>
        <taxon>Saurischia</taxon>
        <taxon>Theropoda</taxon>
        <taxon>Coelurosauria</taxon>
        <taxon>Aves</taxon>
        <taxon>Neognathae</taxon>
        <taxon>Galloanserae</taxon>
        <taxon>Galliformes</taxon>
        <taxon>Phasianidae</taxon>
        <taxon>Phasianinae</taxon>
        <taxon>Gallus</taxon>
    </lineage>
</organism>
<evidence type="ECO:0000256" key="4">
    <source>
        <dbReference type="ARBA" id="ARBA00022692"/>
    </source>
</evidence>
<comment type="subcellular location">
    <subcellularLocation>
        <location evidence="2">Cell membrane</location>
        <topology evidence="2">Multi-pass membrane protein</topology>
    </subcellularLocation>
    <subcellularLocation>
        <location evidence="1">Cell projection</location>
    </subcellularLocation>
</comment>
<dbReference type="FunCoup" id="F1NJ18">
    <property type="interactions" value="395"/>
</dbReference>
<evidence type="ECO:0000256" key="10">
    <source>
        <dbReference type="ARBA" id="ARBA00023157"/>
    </source>
</evidence>
<dbReference type="PRINTS" id="PR01421">
    <property type="entry name" value="GPR37ORPHANR"/>
</dbReference>
<dbReference type="OMA" id="DSCVMKP"/>
<dbReference type="OrthoDB" id="8960080at2759"/>
<reference evidence="18" key="1">
    <citation type="submission" date="2020-11" db="EMBL/GenBank/DDBJ databases">
        <title>Gallus gallus (Chicken) genome, bGalGal1, GRCg7b, maternal haplotype autosomes + Z &amp; W.</title>
        <authorList>
            <person name="Warren W."/>
            <person name="Formenti G."/>
            <person name="Fedrigo O."/>
            <person name="Haase B."/>
            <person name="Mountcastle J."/>
            <person name="Balacco J."/>
            <person name="Tracey A."/>
            <person name="Schneider V."/>
            <person name="Okimoto R."/>
            <person name="Cheng H."/>
            <person name="Hawken R."/>
            <person name="Howe K."/>
            <person name="Jarvis E.D."/>
        </authorList>
    </citation>
    <scope>NUCLEOTIDE SEQUENCE [LARGE SCALE GENOMIC DNA]</scope>
    <source>
        <strain evidence="18">Broiler</strain>
    </source>
</reference>
<dbReference type="Pfam" id="PF00001">
    <property type="entry name" value="7tm_1"/>
    <property type="match status" value="1"/>
</dbReference>
<dbReference type="GO" id="GO:0048712">
    <property type="term" value="P:negative regulation of astrocyte differentiation"/>
    <property type="evidence" value="ECO:0007669"/>
    <property type="project" value="Ensembl"/>
</dbReference>
<dbReference type="PRINTS" id="PR00237">
    <property type="entry name" value="GPCRRHODOPSN"/>
</dbReference>
<keyword evidence="8" id="KW-0297">G-protein coupled receptor</keyword>
<evidence type="ECO:0000256" key="8">
    <source>
        <dbReference type="ARBA" id="ARBA00023040"/>
    </source>
</evidence>
<dbReference type="Proteomes" id="UP000000539">
    <property type="component" value="Chromosome 26"/>
</dbReference>
<evidence type="ECO:0000313" key="19">
    <source>
        <dbReference type="Proteomes" id="UP000000539"/>
    </source>
</evidence>
<feature type="compositionally biased region" description="Polar residues" evidence="15">
    <location>
        <begin position="214"/>
        <end position="225"/>
    </location>
</feature>
<sequence>MVGLEGPWKVTNPCLGLVALHQFRLPRVPWGDAGRCRRAVGDAQPGLWLSALGSVPAAVGDQQRARLCRSFILPGVLRSAHSSGRSRTERSSPGPSSFPAAPGLLRQTLPAEGAEDIMPSPPSLVLLLLALPGAAAMPGAAVQHAEGGVHPNRGAGGGGMLPVAAQDNVELKARPRRGTVEDSKSVQQYVPGVRVEFPRPINAASLHPTRAMVPSSTDPSEQQRGVPTDGGAEPATNLTTVSDKRLQIQNPLYPVTENSYSAYAVMFLSLIVFVVGIIGNLSVMCIVWHNYYMKSAWNSILASLAFWDFLILFFCLPVVIFNEITKKRLLGDISCRIVPFMEVSSLGVTTFSLCALGIDRFHAATSPQASARPIEQCQSIIAKLAVIWVGSMTLSVPEVLLWQLAQDTSPVSGVVTEYCTMKPSSNLPESVYSLVLTYQNARMWWYFGCYFCLPILFTVSCQLVTRRIRGTEKKAECRGTKHSQCESHLNCTIIGLTIIYGLCTTPENVCNIVVAYMSPDMSKQTLDLLNLINQFFLFFKCSVTPVLLLCLCRPLGQAFMDCCCCCCEGCGPDAASSEGSADSKLKTEMSSSIFFDKPRESPPPLLALGTPC</sequence>
<name>F1NJ18_CHICK</name>
<dbReference type="KEGG" id="gga:421176"/>
<dbReference type="GO" id="GO:0043235">
    <property type="term" value="C:receptor complex"/>
    <property type="evidence" value="ECO:0000318"/>
    <property type="project" value="GO_Central"/>
</dbReference>
<dbReference type="GO" id="GO:0008528">
    <property type="term" value="F:G protein-coupled peptide receptor activity"/>
    <property type="evidence" value="ECO:0000318"/>
    <property type="project" value="GO_Central"/>
</dbReference>
<dbReference type="GO" id="GO:0007193">
    <property type="term" value="P:adenylate cyclase-inhibiting G protein-coupled receptor signaling pathway"/>
    <property type="evidence" value="ECO:0000318"/>
    <property type="project" value="GO_Central"/>
</dbReference>
<dbReference type="FunFam" id="1.20.1070.10:FF:000059">
    <property type="entry name" value="G protein-coupled receptor 37"/>
    <property type="match status" value="1"/>
</dbReference>
<dbReference type="GO" id="GO:0036505">
    <property type="term" value="F:prosaposin receptor activity"/>
    <property type="evidence" value="ECO:0007669"/>
    <property type="project" value="Ensembl"/>
</dbReference>
<dbReference type="GeneID" id="421176"/>
<dbReference type="GO" id="GO:0007224">
    <property type="term" value="P:smoothened signaling pathway"/>
    <property type="evidence" value="ECO:0007669"/>
    <property type="project" value="Ensembl"/>
</dbReference>
<dbReference type="SUPFAM" id="SSF81321">
    <property type="entry name" value="Family A G protein-coupled receptor-like"/>
    <property type="match status" value="1"/>
</dbReference>
<keyword evidence="19" id="KW-1185">Reference proteome</keyword>
<dbReference type="PROSITE" id="PS50262">
    <property type="entry name" value="G_PROTEIN_RECEP_F1_2"/>
    <property type="match status" value="1"/>
</dbReference>
<dbReference type="GO" id="GO:0034614">
    <property type="term" value="P:cellular response to reactive oxygen species"/>
    <property type="evidence" value="ECO:0007669"/>
    <property type="project" value="Ensembl"/>
</dbReference>
<evidence type="ECO:0000256" key="3">
    <source>
        <dbReference type="ARBA" id="ARBA00022475"/>
    </source>
</evidence>
<dbReference type="RefSeq" id="XP_046789098.1">
    <property type="nucleotide sequence ID" value="XM_046933142.1"/>
</dbReference>
<feature type="transmembrane region" description="Helical" evidence="16">
    <location>
        <begin position="380"/>
        <end position="402"/>
    </location>
</feature>
<dbReference type="STRING" id="9031.ENSGALP00000000847"/>
<feature type="transmembrane region" description="Helical" evidence="16">
    <location>
        <begin position="300"/>
        <end position="320"/>
    </location>
</feature>
<feature type="compositionally biased region" description="Low complexity" evidence="15">
    <location>
        <begin position="91"/>
        <end position="103"/>
    </location>
</feature>
<dbReference type="GO" id="GO:0003085">
    <property type="term" value="P:negative regulation of systemic arterial blood pressure"/>
    <property type="evidence" value="ECO:0007669"/>
    <property type="project" value="Ensembl"/>
</dbReference>
<dbReference type="InterPro" id="IPR003909">
    <property type="entry name" value="GPR37_orph"/>
</dbReference>
<gene>
    <name evidence="18" type="primary">GPR37L1</name>
</gene>
<dbReference type="CTD" id="9283"/>
<keyword evidence="5" id="KW-0732">Signal</keyword>
<evidence type="ECO:0000259" key="17">
    <source>
        <dbReference type="PROSITE" id="PS50262"/>
    </source>
</evidence>
<dbReference type="GO" id="GO:0042277">
    <property type="term" value="F:peptide binding"/>
    <property type="evidence" value="ECO:0007669"/>
    <property type="project" value="Ensembl"/>
</dbReference>
<protein>
    <submittedName>
        <fullName evidence="18">G protein-coupled receptor 37 like 1</fullName>
    </submittedName>
</protein>
<feature type="region of interest" description="Disordered" evidence="15">
    <location>
        <begin position="208"/>
        <end position="239"/>
    </location>
</feature>
<dbReference type="RefSeq" id="XP_419256.4">
    <property type="nucleotide sequence ID" value="XM_419256.8"/>
</dbReference>
<proteinExistence type="predicted"/>
<dbReference type="GO" id="GO:0042995">
    <property type="term" value="C:cell projection"/>
    <property type="evidence" value="ECO:0007669"/>
    <property type="project" value="UniProtKB-SubCell"/>
</dbReference>
<dbReference type="GO" id="GO:0060020">
    <property type="term" value="P:Bergmann glial cell differentiation"/>
    <property type="evidence" value="ECO:0007669"/>
    <property type="project" value="Ensembl"/>
</dbReference>
<evidence type="ECO:0000256" key="13">
    <source>
        <dbReference type="ARBA" id="ARBA00023224"/>
    </source>
</evidence>
<keyword evidence="11" id="KW-0675">Receptor</keyword>
<dbReference type="GO" id="GO:0005886">
    <property type="term" value="C:plasma membrane"/>
    <property type="evidence" value="ECO:0000318"/>
    <property type="project" value="GO_Central"/>
</dbReference>
<dbReference type="GO" id="GO:0045879">
    <property type="term" value="P:negative regulation of smoothened signaling pathway"/>
    <property type="evidence" value="ECO:0007669"/>
    <property type="project" value="Ensembl"/>
</dbReference>
<evidence type="ECO:0000256" key="1">
    <source>
        <dbReference type="ARBA" id="ARBA00004316"/>
    </source>
</evidence>
<dbReference type="GeneTree" id="ENSGT01150000286942"/>
<dbReference type="Reactome" id="R-GGA-418594">
    <property type="pathway name" value="G alpha (i) signalling events"/>
</dbReference>
<dbReference type="PaxDb" id="9031-ENSGALP00000000847"/>
<dbReference type="InterPro" id="IPR000276">
    <property type="entry name" value="GPCR_Rhodpsn"/>
</dbReference>
<dbReference type="GO" id="GO:0043410">
    <property type="term" value="P:positive regulation of MAPK cascade"/>
    <property type="evidence" value="ECO:0000318"/>
    <property type="project" value="GO_Central"/>
</dbReference>
<feature type="transmembrane region" description="Helical" evidence="16">
    <location>
        <begin position="340"/>
        <end position="359"/>
    </location>
</feature>
<evidence type="ECO:0000256" key="16">
    <source>
        <dbReference type="SAM" id="Phobius"/>
    </source>
</evidence>
<dbReference type="GO" id="GO:0045665">
    <property type="term" value="P:negative regulation of neuron differentiation"/>
    <property type="evidence" value="ECO:0007669"/>
    <property type="project" value="Ensembl"/>
</dbReference>
<dbReference type="InParanoid" id="F1NJ18"/>
<evidence type="ECO:0000256" key="9">
    <source>
        <dbReference type="ARBA" id="ARBA00023136"/>
    </source>
</evidence>
<reference evidence="18" key="3">
    <citation type="submission" date="2025-09" db="UniProtKB">
        <authorList>
            <consortium name="Ensembl"/>
        </authorList>
    </citation>
    <scope>IDENTIFICATION</scope>
    <source>
        <strain evidence="18">broiler</strain>
    </source>
</reference>
<dbReference type="GO" id="GO:0021940">
    <property type="term" value="P:positive regulation of cerebellar granule cell precursor proliferation"/>
    <property type="evidence" value="ECO:0007669"/>
    <property type="project" value="Ensembl"/>
</dbReference>
<evidence type="ECO:0000256" key="7">
    <source>
        <dbReference type="ARBA" id="ARBA00022989"/>
    </source>
</evidence>
<dbReference type="PANTHER" id="PTHR46216">
    <property type="entry name" value="PROSAPOSIN RECEPTOR GPR37 FAMILY MEMBER"/>
    <property type="match status" value="1"/>
</dbReference>
<dbReference type="PANTHER" id="PTHR46216:SF4">
    <property type="entry name" value="G-PROTEIN COUPLED RECEPTOR 37-LIKE 1"/>
    <property type="match status" value="1"/>
</dbReference>
<dbReference type="eggNOG" id="KOG3656">
    <property type="taxonomic scope" value="Eukaryota"/>
</dbReference>
<keyword evidence="7 16" id="KW-1133">Transmembrane helix</keyword>
<dbReference type="AlphaFoldDB" id="F1NJ18"/>
<feature type="transmembrane region" description="Helical" evidence="16">
    <location>
        <begin position="443"/>
        <end position="464"/>
    </location>
</feature>
<dbReference type="Ensembl" id="ENSGALT00010059721.1">
    <property type="protein sequence ID" value="ENSGALP00010036484.1"/>
    <property type="gene ID" value="ENSGALG00010024486.1"/>
</dbReference>
<dbReference type="Gene3D" id="1.20.1070.10">
    <property type="entry name" value="Rhodopsin 7-helix transmembrane proteins"/>
    <property type="match status" value="1"/>
</dbReference>
<dbReference type="RefSeq" id="XP_046760121.1">
    <property type="nucleotide sequence ID" value="XM_046904165.1"/>
</dbReference>
<dbReference type="InterPro" id="IPR017452">
    <property type="entry name" value="GPCR_Rhodpsn_7TM"/>
</dbReference>
<dbReference type="Bgee" id="ENSGALG00000000607">
    <property type="expression patterns" value="Expressed in cerebellum and 6 other cell types or tissues"/>
</dbReference>